<dbReference type="InterPro" id="IPR037053">
    <property type="entry name" value="Phage_tail_collar_dom_sf"/>
</dbReference>
<dbReference type="Gene3D" id="3.90.1340.10">
    <property type="entry name" value="Phage tail collar domain"/>
    <property type="match status" value="1"/>
</dbReference>
<evidence type="ECO:0000259" key="2">
    <source>
        <dbReference type="Pfam" id="PF07484"/>
    </source>
</evidence>
<evidence type="ECO:0000313" key="3">
    <source>
        <dbReference type="EMBL" id="QJE01067.1"/>
    </source>
</evidence>
<organism evidence="3 4">
    <name type="scientific">Massilia forsythiae</name>
    <dbReference type="NCBI Taxonomy" id="2728020"/>
    <lineage>
        <taxon>Bacteria</taxon>
        <taxon>Pseudomonadati</taxon>
        <taxon>Pseudomonadota</taxon>
        <taxon>Betaproteobacteria</taxon>
        <taxon>Burkholderiales</taxon>
        <taxon>Oxalobacteraceae</taxon>
        <taxon>Telluria group</taxon>
        <taxon>Massilia</taxon>
    </lineage>
</organism>
<accession>A0A7Z2VX81</accession>
<protein>
    <submittedName>
        <fullName evidence="3">Phage tail protein</fullName>
    </submittedName>
</protein>
<feature type="chain" id="PRO_5031504198" evidence="1">
    <location>
        <begin position="28"/>
        <end position="273"/>
    </location>
</feature>
<evidence type="ECO:0000256" key="1">
    <source>
        <dbReference type="SAM" id="SignalP"/>
    </source>
</evidence>
<dbReference type="InterPro" id="IPR011083">
    <property type="entry name" value="Phage_tail_collar_dom"/>
</dbReference>
<sequence length="273" mass="27117">MYKQHQRAKRAAILVAALAASPLMAKACGTDPTIGEVCVVAFSWCPQGYLPADGRSLAVTQYQAIFSLIAFSYGGNGSSQFNLPDLRGRVPVGLGTGPNMTPVTLGQQVGQQSLTLTMQQTPVPSHAHPATFTGTGGGSVTVPATPGSQVISAALPVSPAVGTVSGTVAALGPNQQGYLAGVSSSVGPDAATVTGPYTTTAPGTNAGTLKATVTVNGTPPSPEIKIPNVGITGGTVGVGANAPVVATQPVSTQSPGLGMNACIAITGIYPNRP</sequence>
<evidence type="ECO:0000313" key="4">
    <source>
        <dbReference type="Proteomes" id="UP000502415"/>
    </source>
</evidence>
<dbReference type="EMBL" id="CP051685">
    <property type="protein sequence ID" value="QJE01067.1"/>
    <property type="molecule type" value="Genomic_DNA"/>
</dbReference>
<name>A0A7Z2VX81_9BURK</name>
<reference evidence="3 4" key="1">
    <citation type="submission" date="2020-04" db="EMBL/GenBank/DDBJ databases">
        <title>Genome sequencing of novel species.</title>
        <authorList>
            <person name="Heo J."/>
            <person name="Kim S.-J."/>
            <person name="Kim J.-S."/>
            <person name="Hong S.-B."/>
            <person name="Kwon S.-W."/>
        </authorList>
    </citation>
    <scope>NUCLEOTIDE SEQUENCE [LARGE SCALE GENOMIC DNA]</scope>
    <source>
        <strain evidence="3 4">GN2-R2</strain>
    </source>
</reference>
<dbReference type="Pfam" id="PF07484">
    <property type="entry name" value="Collar"/>
    <property type="match status" value="1"/>
</dbReference>
<feature type="signal peptide" evidence="1">
    <location>
        <begin position="1"/>
        <end position="27"/>
    </location>
</feature>
<proteinExistence type="predicted"/>
<keyword evidence="1" id="KW-0732">Signal</keyword>
<feature type="domain" description="Phage tail collar" evidence="2">
    <location>
        <begin position="35"/>
        <end position="91"/>
    </location>
</feature>
<dbReference type="AlphaFoldDB" id="A0A7Z2VX81"/>
<gene>
    <name evidence="3" type="ORF">HH212_14350</name>
</gene>
<dbReference type="SUPFAM" id="SSF88874">
    <property type="entry name" value="Receptor-binding domain of short tail fibre protein gp12"/>
    <property type="match status" value="1"/>
</dbReference>
<keyword evidence="4" id="KW-1185">Reference proteome</keyword>
<dbReference type="KEGG" id="mfy:HH212_14350"/>
<dbReference type="Proteomes" id="UP000502415">
    <property type="component" value="Chromosome"/>
</dbReference>
<dbReference type="RefSeq" id="WP_170203096.1">
    <property type="nucleotide sequence ID" value="NZ_CP051685.1"/>
</dbReference>